<dbReference type="RefSeq" id="WP_015763038.1">
    <property type="nucleotide sequence ID" value="NZ_CP039375.1"/>
</dbReference>
<dbReference type="Pfam" id="PF13419">
    <property type="entry name" value="HAD_2"/>
    <property type="match status" value="1"/>
</dbReference>
<dbReference type="EMBL" id="CP039375">
    <property type="protein sequence ID" value="QCD66619.1"/>
    <property type="molecule type" value="Genomic_DNA"/>
</dbReference>
<dbReference type="InterPro" id="IPR041492">
    <property type="entry name" value="HAD_2"/>
</dbReference>
<organism evidence="1 2">
    <name type="scientific">Halomicrobium mukohataei</name>
    <dbReference type="NCBI Taxonomy" id="57705"/>
    <lineage>
        <taxon>Archaea</taxon>
        <taxon>Methanobacteriati</taxon>
        <taxon>Methanobacteriota</taxon>
        <taxon>Stenosarchaea group</taxon>
        <taxon>Halobacteria</taxon>
        <taxon>Halobacteriales</taxon>
        <taxon>Haloarculaceae</taxon>
        <taxon>Halomicrobium</taxon>
    </lineage>
</organism>
<dbReference type="KEGG" id="halz:E5139_13565"/>
<reference evidence="1 2" key="2">
    <citation type="submission" date="2019-04" db="EMBL/GenBank/DDBJ databases">
        <authorList>
            <person name="Yang S."/>
            <person name="Wei W."/>
        </authorList>
    </citation>
    <scope>NUCLEOTIDE SEQUENCE [LARGE SCALE GENOMIC DNA]</scope>
    <source>
        <strain evidence="2">ZP60</strain>
    </source>
</reference>
<accession>A0A4D6KIP4</accession>
<evidence type="ECO:0000313" key="1">
    <source>
        <dbReference type="EMBL" id="QCD66619.1"/>
    </source>
</evidence>
<dbReference type="Proteomes" id="UP000297053">
    <property type="component" value="Chromosome"/>
</dbReference>
<gene>
    <name evidence="1" type="ORF">E5139_13565</name>
</gene>
<dbReference type="GeneID" id="42179987"/>
<dbReference type="InterPro" id="IPR023198">
    <property type="entry name" value="PGP-like_dom2"/>
</dbReference>
<dbReference type="SUPFAM" id="SSF56784">
    <property type="entry name" value="HAD-like"/>
    <property type="match status" value="1"/>
</dbReference>
<dbReference type="InterPro" id="IPR036412">
    <property type="entry name" value="HAD-like_sf"/>
</dbReference>
<dbReference type="PANTHER" id="PTHR43434">
    <property type="entry name" value="PHOSPHOGLYCOLATE PHOSPHATASE"/>
    <property type="match status" value="1"/>
</dbReference>
<dbReference type="PANTHER" id="PTHR43434:SF1">
    <property type="entry name" value="PHOSPHOGLYCOLATE PHOSPHATASE"/>
    <property type="match status" value="1"/>
</dbReference>
<sequence>MSADYDAVVYDLDGTLVRLAVDWDAVASDVDDVLRERGVDTAGHSLWDMLELSEERGHRDAVESAIADHERPGARDSERLPLLDELPLDVPVGVCSLNCEAACRIALETHGVDGHVDAVVGRDSLSTYKPDPAPLRALLSEFDVSPSAALFVGDSDSDATAARRASMDFQWVRERHSL</sequence>
<dbReference type="Gene3D" id="1.10.150.240">
    <property type="entry name" value="Putative phosphatase, domain 2"/>
    <property type="match status" value="1"/>
</dbReference>
<name>A0A4D6KIP4_9EURY</name>
<protein>
    <submittedName>
        <fullName evidence="1">HAD family hydrolase</fullName>
    </submittedName>
</protein>
<dbReference type="GO" id="GO:0006281">
    <property type="term" value="P:DNA repair"/>
    <property type="evidence" value="ECO:0007669"/>
    <property type="project" value="TreeGrafter"/>
</dbReference>
<dbReference type="InterPro" id="IPR050155">
    <property type="entry name" value="HAD-like_hydrolase_sf"/>
</dbReference>
<dbReference type="AlphaFoldDB" id="A0A4D6KIP4"/>
<dbReference type="InterPro" id="IPR023214">
    <property type="entry name" value="HAD_sf"/>
</dbReference>
<dbReference type="SFLD" id="SFLDS00003">
    <property type="entry name" value="Haloacid_Dehalogenase"/>
    <property type="match status" value="1"/>
</dbReference>
<evidence type="ECO:0000313" key="2">
    <source>
        <dbReference type="Proteomes" id="UP000297053"/>
    </source>
</evidence>
<dbReference type="SFLD" id="SFLDG01129">
    <property type="entry name" value="C1.5:_HAD__Beta-PGM__Phosphata"/>
    <property type="match status" value="1"/>
</dbReference>
<reference evidence="1 2" key="1">
    <citation type="submission" date="2019-04" db="EMBL/GenBank/DDBJ databases">
        <title>Complete genome sequence of Arthrobacter sp. ZXY-2 associated with effective atrazine degradation and salt adaptation.</title>
        <authorList>
            <person name="Zhao X."/>
        </authorList>
    </citation>
    <scope>NUCLEOTIDE SEQUENCE [LARGE SCALE GENOMIC DNA]</scope>
    <source>
        <strain evidence="2">ZP60</strain>
    </source>
</reference>
<dbReference type="OMA" id="ITEHELA"/>
<dbReference type="GO" id="GO:0008967">
    <property type="term" value="F:phosphoglycolate phosphatase activity"/>
    <property type="evidence" value="ECO:0007669"/>
    <property type="project" value="TreeGrafter"/>
</dbReference>
<proteinExistence type="predicted"/>
<dbReference type="Gene3D" id="3.40.50.1000">
    <property type="entry name" value="HAD superfamily/HAD-like"/>
    <property type="match status" value="1"/>
</dbReference>
<keyword evidence="1" id="KW-0378">Hydrolase</keyword>